<evidence type="ECO:0000256" key="5">
    <source>
        <dbReference type="ARBA" id="ARBA00022692"/>
    </source>
</evidence>
<dbReference type="AlphaFoldDB" id="A0A451G428"/>
<protein>
    <submittedName>
        <fullName evidence="10">ABC transporter permease</fullName>
    </submittedName>
</protein>
<evidence type="ECO:0000256" key="6">
    <source>
        <dbReference type="ARBA" id="ARBA00022989"/>
    </source>
</evidence>
<evidence type="ECO:0000256" key="8">
    <source>
        <dbReference type="SAM" id="Phobius"/>
    </source>
</evidence>
<dbReference type="GO" id="GO:0005886">
    <property type="term" value="C:plasma membrane"/>
    <property type="evidence" value="ECO:0007669"/>
    <property type="project" value="UniProtKB-SubCell"/>
</dbReference>
<keyword evidence="3" id="KW-0813">Transport</keyword>
<name>A0A451G428_9GAMM</name>
<reference evidence="10 11" key="1">
    <citation type="journal article" date="2018" name="Environ. Microbiol.">
        <title>Genomes of ubiquitous marine and hypersaline Hydrogenovibrio, Thiomicrorhabdus and Thiomicrospira spp. encode a diversity of mechanisms to sustain chemolithoautotrophy in heterogeneous environments.</title>
        <authorList>
            <person name="Scott K.M."/>
            <person name="Williams J."/>
            <person name="Porter C.M.B."/>
            <person name="Russel S."/>
            <person name="Harmer T.L."/>
            <person name="Paul J.H."/>
            <person name="Antonen K.M."/>
            <person name="Bridges M.K."/>
            <person name="Camper G.J."/>
            <person name="Campla C.K."/>
            <person name="Casella L.G."/>
            <person name="Chase E."/>
            <person name="Conrad J.W."/>
            <person name="Cruz M.C."/>
            <person name="Dunlap D.S."/>
            <person name="Duran L."/>
            <person name="Fahsbender E.M."/>
            <person name="Goldsmith D.B."/>
            <person name="Keeley R.F."/>
            <person name="Kondoff M.R."/>
            <person name="Kussy B.I."/>
            <person name="Lane M.K."/>
            <person name="Lawler S."/>
            <person name="Leigh B.A."/>
            <person name="Lewis C."/>
            <person name="Lostal L.M."/>
            <person name="Marking D."/>
            <person name="Mancera P.A."/>
            <person name="McClenthan E.C."/>
            <person name="McIntyre E.A."/>
            <person name="Mine J.A."/>
            <person name="Modi S."/>
            <person name="Moore B.D."/>
            <person name="Morgan W.A."/>
            <person name="Nelson K.M."/>
            <person name="Nguyen K.N."/>
            <person name="Ogburn N."/>
            <person name="Parrino D.G."/>
            <person name="Pedapudi A.D."/>
            <person name="Pelham R.P."/>
            <person name="Preece A.M."/>
            <person name="Rampersad E.A."/>
            <person name="Richardson J.C."/>
            <person name="Rodgers C.M."/>
            <person name="Schaffer B.L."/>
            <person name="Sheridan N.E."/>
            <person name="Solone M.R."/>
            <person name="Staley Z.R."/>
            <person name="Tabuchi M."/>
            <person name="Waide R.J."/>
            <person name="Wanjugi P.W."/>
            <person name="Young S."/>
            <person name="Clum A."/>
            <person name="Daum C."/>
            <person name="Huntemann M."/>
            <person name="Ivanova N."/>
            <person name="Kyrpides N."/>
            <person name="Mikhailova N."/>
            <person name="Palaniappan K."/>
            <person name="Pillay M."/>
            <person name="Reddy T.B.K."/>
            <person name="Shapiro N."/>
            <person name="Stamatis D."/>
            <person name="Varghese N."/>
            <person name="Woyke T."/>
            <person name="Boden R."/>
            <person name="Freyermuth S.K."/>
            <person name="Kerfeld C.A."/>
        </authorList>
    </citation>
    <scope>NUCLEOTIDE SEQUENCE [LARGE SCALE GENOMIC DNA]</scope>
    <source>
        <strain evidence="10 11">JR-2</strain>
    </source>
</reference>
<dbReference type="EMBL" id="CP035033">
    <property type="protein sequence ID" value="QAB14210.1"/>
    <property type="molecule type" value="Genomic_DNA"/>
</dbReference>
<gene>
    <name evidence="10" type="ORF">EPV75_00240</name>
</gene>
<comment type="similarity">
    <text evidence="2">Belongs to the ABC-2 integral membrane protein family.</text>
</comment>
<accession>A0A451G428</accession>
<dbReference type="InterPro" id="IPR051449">
    <property type="entry name" value="ABC-2_transporter_component"/>
</dbReference>
<dbReference type="InterPro" id="IPR047817">
    <property type="entry name" value="ABC2_TM_bact-type"/>
</dbReference>
<feature type="domain" description="ABC transmembrane type-2" evidence="9">
    <location>
        <begin position="133"/>
        <end position="371"/>
    </location>
</feature>
<evidence type="ECO:0000256" key="1">
    <source>
        <dbReference type="ARBA" id="ARBA00004651"/>
    </source>
</evidence>
<organism evidence="10 11">
    <name type="scientific">Hydrogenovibrio thermophilus</name>
    <dbReference type="NCBI Taxonomy" id="265883"/>
    <lineage>
        <taxon>Bacteria</taxon>
        <taxon>Pseudomonadati</taxon>
        <taxon>Pseudomonadota</taxon>
        <taxon>Gammaproteobacteria</taxon>
        <taxon>Thiotrichales</taxon>
        <taxon>Piscirickettsiaceae</taxon>
        <taxon>Hydrogenovibrio</taxon>
    </lineage>
</organism>
<dbReference type="Pfam" id="PF12698">
    <property type="entry name" value="ABC2_membrane_3"/>
    <property type="match status" value="1"/>
</dbReference>
<dbReference type="Gene3D" id="3.40.1710.10">
    <property type="entry name" value="abc type-2 transporter like domain"/>
    <property type="match status" value="1"/>
</dbReference>
<keyword evidence="5 8" id="KW-0812">Transmembrane</keyword>
<evidence type="ECO:0000256" key="3">
    <source>
        <dbReference type="ARBA" id="ARBA00022448"/>
    </source>
</evidence>
<evidence type="ECO:0000256" key="2">
    <source>
        <dbReference type="ARBA" id="ARBA00007783"/>
    </source>
</evidence>
<keyword evidence="4" id="KW-1003">Cell membrane</keyword>
<dbReference type="RefSeq" id="WP_128384067.1">
    <property type="nucleotide sequence ID" value="NZ_CP035033.1"/>
</dbReference>
<sequence>MAWLSWARIWALSLKEFSVLFQDKRTRFVVIGPPLIQLFVFGYAATFDLKQAPVAIFNQDQGMVSQEIIGHLAGSDTFEIVAHLHSNREVPDIIDRKQAMIVVSFPSDFSSRLMSTGKTQMQVIVDGRNSNTALLAQNDVAQVVEAFNQDWAERHDLPNPPIALVPRNWFNENLESNWFFVPGIVGLIVLVVSLLVTALSVAREREEGTFDQLLVTPALPVEILIGKSLPGLLIGLFESNVIVLLAIFWFDVPFRGDYLLLQFALFFFILSAIGIGLMISSFSTTQQQALLGAFMFMVPAVILSGFATPIENMPDVIQWLTYLDPMRYFLVVVRGVFLQDMSFDSLWPQIWPMMIIALVTLSMAGWLFRHRTD</sequence>
<keyword evidence="7 8" id="KW-0472">Membrane</keyword>
<feature type="transmembrane region" description="Helical" evidence="8">
    <location>
        <begin position="232"/>
        <end position="252"/>
    </location>
</feature>
<evidence type="ECO:0000313" key="11">
    <source>
        <dbReference type="Proteomes" id="UP000285478"/>
    </source>
</evidence>
<dbReference type="GO" id="GO:0140359">
    <property type="term" value="F:ABC-type transporter activity"/>
    <property type="evidence" value="ECO:0007669"/>
    <property type="project" value="InterPro"/>
</dbReference>
<dbReference type="PANTHER" id="PTHR30294">
    <property type="entry name" value="MEMBRANE COMPONENT OF ABC TRANSPORTER YHHJ-RELATED"/>
    <property type="match status" value="1"/>
</dbReference>
<feature type="transmembrane region" description="Helical" evidence="8">
    <location>
        <begin position="178"/>
        <end position="202"/>
    </location>
</feature>
<keyword evidence="6 8" id="KW-1133">Transmembrane helix</keyword>
<dbReference type="InterPro" id="IPR013525">
    <property type="entry name" value="ABC2_TM"/>
</dbReference>
<dbReference type="KEGG" id="htr:EPV75_00240"/>
<dbReference type="PROSITE" id="PS51012">
    <property type="entry name" value="ABC_TM2"/>
    <property type="match status" value="1"/>
</dbReference>
<dbReference type="PANTHER" id="PTHR30294:SF44">
    <property type="entry name" value="MULTIDRUG ABC TRANSPORTER PERMEASE YBHR-RELATED"/>
    <property type="match status" value="1"/>
</dbReference>
<proteinExistence type="inferred from homology"/>
<evidence type="ECO:0000256" key="4">
    <source>
        <dbReference type="ARBA" id="ARBA00022475"/>
    </source>
</evidence>
<feature type="transmembrane region" description="Helical" evidence="8">
    <location>
        <begin position="258"/>
        <end position="277"/>
    </location>
</feature>
<feature type="transmembrane region" description="Helical" evidence="8">
    <location>
        <begin position="289"/>
        <end position="310"/>
    </location>
</feature>
<evidence type="ECO:0000259" key="9">
    <source>
        <dbReference type="PROSITE" id="PS51012"/>
    </source>
</evidence>
<evidence type="ECO:0000313" key="10">
    <source>
        <dbReference type="EMBL" id="QAB14210.1"/>
    </source>
</evidence>
<dbReference type="Proteomes" id="UP000285478">
    <property type="component" value="Chromosome"/>
</dbReference>
<feature type="transmembrane region" description="Helical" evidence="8">
    <location>
        <begin position="350"/>
        <end position="368"/>
    </location>
</feature>
<keyword evidence="11" id="KW-1185">Reference proteome</keyword>
<evidence type="ECO:0000256" key="7">
    <source>
        <dbReference type="ARBA" id="ARBA00023136"/>
    </source>
</evidence>
<comment type="subcellular location">
    <subcellularLocation>
        <location evidence="1">Cell membrane</location>
        <topology evidence="1">Multi-pass membrane protein</topology>
    </subcellularLocation>
</comment>